<dbReference type="InterPro" id="IPR007016">
    <property type="entry name" value="O-antigen_ligase-rel_domated"/>
</dbReference>
<dbReference type="GO" id="GO:0016020">
    <property type="term" value="C:membrane"/>
    <property type="evidence" value="ECO:0007669"/>
    <property type="project" value="UniProtKB-SubCell"/>
</dbReference>
<protein>
    <recommendedName>
        <fullName evidence="6">O-antigen ligase-related domain-containing protein</fullName>
    </recommendedName>
</protein>
<evidence type="ECO:0000256" key="5">
    <source>
        <dbReference type="SAM" id="Phobius"/>
    </source>
</evidence>
<dbReference type="Pfam" id="PF04932">
    <property type="entry name" value="Wzy_C"/>
    <property type="match status" value="1"/>
</dbReference>
<name>A0A3G9J2E2_9BACL</name>
<proteinExistence type="predicted"/>
<dbReference type="Proteomes" id="UP000275368">
    <property type="component" value="Chromosome"/>
</dbReference>
<dbReference type="PANTHER" id="PTHR37422">
    <property type="entry name" value="TEICHURONIC ACID BIOSYNTHESIS PROTEIN TUAE"/>
    <property type="match status" value="1"/>
</dbReference>
<dbReference type="PANTHER" id="PTHR37422:SF13">
    <property type="entry name" value="LIPOPOLYSACCHARIDE BIOSYNTHESIS PROTEIN PA4999-RELATED"/>
    <property type="match status" value="1"/>
</dbReference>
<evidence type="ECO:0000256" key="1">
    <source>
        <dbReference type="ARBA" id="ARBA00004141"/>
    </source>
</evidence>
<evidence type="ECO:0000256" key="3">
    <source>
        <dbReference type="ARBA" id="ARBA00022989"/>
    </source>
</evidence>
<keyword evidence="2 5" id="KW-0812">Transmembrane</keyword>
<reference evidence="7 8" key="1">
    <citation type="submission" date="2018-11" db="EMBL/GenBank/DDBJ databases">
        <title>Complete genome sequence of Paenibacillus baekrokdamisoli strain KCTC 33723.</title>
        <authorList>
            <person name="Kang S.W."/>
            <person name="Lee K.C."/>
            <person name="Kim K.K."/>
            <person name="Kim J.S."/>
            <person name="Kim D.S."/>
            <person name="Ko S.H."/>
            <person name="Yang S.H."/>
            <person name="Lee J.S."/>
        </authorList>
    </citation>
    <scope>NUCLEOTIDE SEQUENCE [LARGE SCALE GENOMIC DNA]</scope>
    <source>
        <strain evidence="7 8">KCTC 33723</strain>
    </source>
</reference>
<evidence type="ECO:0000313" key="7">
    <source>
        <dbReference type="EMBL" id="BBH24732.1"/>
    </source>
</evidence>
<comment type="subcellular location">
    <subcellularLocation>
        <location evidence="1">Membrane</location>
        <topology evidence="1">Multi-pass membrane protein</topology>
    </subcellularLocation>
</comment>
<feature type="transmembrane region" description="Helical" evidence="5">
    <location>
        <begin position="182"/>
        <end position="212"/>
    </location>
</feature>
<feature type="transmembrane region" description="Helical" evidence="5">
    <location>
        <begin position="90"/>
        <end position="107"/>
    </location>
</feature>
<sequence>MDDTAMTKGLTVRNLNMETLTLALFIFCGPFFRGYIFESQLMWATLVISLGFIVFLLRRRLPQDITLYLLLALTAMYAASIGYGTDHREALDSLLKVAFLIPLYIFAQSVTRQWMNRIWMVWVWLTAMSVPLGVATDQFVDGRLAGFIDYANGYAILLLVGIIMTFALSVRGFSSSKWMQIPIFLCAVGICLTESRTVLALLFVAFVLLFFWSRRSFPLLWFRCSANVALGIAAATAYAWSPLLVIPVIVVFVLGYRLSDSMISHGYVRLILLAVVPLLVILALWSGSSMASRWSTLVSRTGEGFTRLVYYHDAWSMVLDSPVWGFGAGTWAYMQYHYQTAAYFTAYVHNQPLQVMIEIGIVGFLIFAAVCVSLVVRGFSAAKQKDEIEAKFDHFRMLACCILMMHSLVDFSLSFPYLLGLLFILGAPSDESASAANKVGRSVTVKTTAGIVTAGALIIATLLLVSDQLQQSATRAIGEKRKADAVLLLDRSASVAIFADRIHDRKARLYMREYESNQDPRYLDVARDENEKSLSGHSEQIWYRKLNSDILWMQGDRQKAVAVLSELVQQNRFMARWREELGQKEAQMKN</sequence>
<feature type="transmembrane region" description="Helical" evidence="5">
    <location>
        <begin position="355"/>
        <end position="376"/>
    </location>
</feature>
<keyword evidence="8" id="KW-1185">Reference proteome</keyword>
<accession>A0A3G9J2E2</accession>
<feature type="transmembrane region" description="Helical" evidence="5">
    <location>
        <begin position="266"/>
        <end position="285"/>
    </location>
</feature>
<evidence type="ECO:0000256" key="4">
    <source>
        <dbReference type="ARBA" id="ARBA00023136"/>
    </source>
</evidence>
<evidence type="ECO:0000256" key="2">
    <source>
        <dbReference type="ARBA" id="ARBA00022692"/>
    </source>
</evidence>
<dbReference type="KEGG" id="pbk:Back11_60770"/>
<feature type="transmembrane region" description="Helical" evidence="5">
    <location>
        <begin position="41"/>
        <end position="58"/>
    </location>
</feature>
<gene>
    <name evidence="7" type="ORF">Back11_60770</name>
</gene>
<dbReference type="InterPro" id="IPR051533">
    <property type="entry name" value="WaaL-like"/>
</dbReference>
<keyword evidence="3 5" id="KW-1133">Transmembrane helix</keyword>
<keyword evidence="4 5" id="KW-0472">Membrane</keyword>
<feature type="domain" description="O-antigen ligase-related" evidence="6">
    <location>
        <begin position="183"/>
        <end position="368"/>
    </location>
</feature>
<evidence type="ECO:0000259" key="6">
    <source>
        <dbReference type="Pfam" id="PF04932"/>
    </source>
</evidence>
<feature type="transmembrane region" description="Helical" evidence="5">
    <location>
        <begin position="151"/>
        <end position="170"/>
    </location>
</feature>
<evidence type="ECO:0000313" key="8">
    <source>
        <dbReference type="Proteomes" id="UP000275368"/>
    </source>
</evidence>
<dbReference type="AlphaFoldDB" id="A0A3G9J2E2"/>
<dbReference type="EMBL" id="AP019308">
    <property type="protein sequence ID" value="BBH24732.1"/>
    <property type="molecule type" value="Genomic_DNA"/>
</dbReference>
<organism evidence="7 8">
    <name type="scientific">Paenibacillus baekrokdamisoli</name>
    <dbReference type="NCBI Taxonomy" id="1712516"/>
    <lineage>
        <taxon>Bacteria</taxon>
        <taxon>Bacillati</taxon>
        <taxon>Bacillota</taxon>
        <taxon>Bacilli</taxon>
        <taxon>Bacillales</taxon>
        <taxon>Paenibacillaceae</taxon>
        <taxon>Paenibacillus</taxon>
    </lineage>
</organism>
<feature type="transmembrane region" description="Helical" evidence="5">
    <location>
        <begin position="65"/>
        <end position="84"/>
    </location>
</feature>
<feature type="transmembrane region" description="Helical" evidence="5">
    <location>
        <begin position="447"/>
        <end position="465"/>
    </location>
</feature>
<feature type="transmembrane region" description="Helical" evidence="5">
    <location>
        <begin position="397"/>
        <end position="427"/>
    </location>
</feature>
<dbReference type="OrthoDB" id="2663102at2"/>
<feature type="transmembrane region" description="Helical" evidence="5">
    <location>
        <begin position="232"/>
        <end position="254"/>
    </location>
</feature>
<feature type="transmembrane region" description="Helical" evidence="5">
    <location>
        <begin position="15"/>
        <end position="35"/>
    </location>
</feature>
<feature type="transmembrane region" description="Helical" evidence="5">
    <location>
        <begin position="119"/>
        <end position="139"/>
    </location>
</feature>